<keyword evidence="6 11" id="KW-0375">Hydrogen ion transport</keyword>
<feature type="transmembrane region" description="Helical" evidence="11">
    <location>
        <begin position="55"/>
        <end position="73"/>
    </location>
</feature>
<dbReference type="NCBIfam" id="TIGR01131">
    <property type="entry name" value="ATP_synt_6_or_A"/>
    <property type="match status" value="1"/>
</dbReference>
<dbReference type="HAMAP" id="MF_01393">
    <property type="entry name" value="ATP_synth_a_bact"/>
    <property type="match status" value="1"/>
</dbReference>
<evidence type="ECO:0000256" key="10">
    <source>
        <dbReference type="ARBA" id="ARBA00023310"/>
    </source>
</evidence>
<dbReference type="CDD" id="cd00310">
    <property type="entry name" value="ATP-synt_Fo_a_6"/>
    <property type="match status" value="1"/>
</dbReference>
<feature type="transmembrane region" description="Helical" evidence="11">
    <location>
        <begin position="214"/>
        <end position="234"/>
    </location>
</feature>
<evidence type="ECO:0000256" key="8">
    <source>
        <dbReference type="ARBA" id="ARBA00023065"/>
    </source>
</evidence>
<keyword evidence="11" id="KW-1003">Cell membrane</keyword>
<keyword evidence="4 11" id="KW-0138">CF(0)</keyword>
<keyword evidence="8 11" id="KW-0406">Ion transport</keyword>
<dbReference type="GO" id="GO:0005886">
    <property type="term" value="C:plasma membrane"/>
    <property type="evidence" value="ECO:0007669"/>
    <property type="project" value="UniProtKB-SubCell"/>
</dbReference>
<feature type="transmembrane region" description="Helical" evidence="11">
    <location>
        <begin position="181"/>
        <end position="202"/>
    </location>
</feature>
<comment type="subcellular location">
    <subcellularLocation>
        <location evidence="11 12">Cell membrane</location>
        <topology evidence="11 12">Multi-pass membrane protein</topology>
    </subcellularLocation>
    <subcellularLocation>
        <location evidence="1">Membrane</location>
        <topology evidence="1">Multi-pass membrane protein</topology>
    </subcellularLocation>
</comment>
<dbReference type="GO" id="GO:0046933">
    <property type="term" value="F:proton-transporting ATP synthase activity, rotational mechanism"/>
    <property type="evidence" value="ECO:0007669"/>
    <property type="project" value="UniProtKB-UniRule"/>
</dbReference>
<comment type="function">
    <text evidence="11 12">Key component of the proton channel; it plays a direct role in the translocation of protons across the membrane.</text>
</comment>
<name>A0A1H3VQP4_9ACTO</name>
<evidence type="ECO:0000256" key="6">
    <source>
        <dbReference type="ARBA" id="ARBA00022781"/>
    </source>
</evidence>
<feature type="transmembrane region" description="Helical" evidence="11">
    <location>
        <begin position="246"/>
        <end position="275"/>
    </location>
</feature>
<dbReference type="AlphaFoldDB" id="A0A1H3VQP4"/>
<keyword evidence="9 11" id="KW-0472">Membrane</keyword>
<keyword evidence="7 11" id="KW-1133">Transmembrane helix</keyword>
<protein>
    <recommendedName>
        <fullName evidence="11 12">ATP synthase subunit a</fullName>
    </recommendedName>
    <alternativeName>
        <fullName evidence="11">ATP synthase F0 sector subunit a</fullName>
    </alternativeName>
    <alternativeName>
        <fullName evidence="11">F-ATPase subunit 6</fullName>
    </alternativeName>
</protein>
<dbReference type="RefSeq" id="WP_222842310.1">
    <property type="nucleotide sequence ID" value="NZ_FNQV01000001.1"/>
</dbReference>
<evidence type="ECO:0000256" key="3">
    <source>
        <dbReference type="ARBA" id="ARBA00022448"/>
    </source>
</evidence>
<dbReference type="PANTHER" id="PTHR11410">
    <property type="entry name" value="ATP SYNTHASE SUBUNIT A"/>
    <property type="match status" value="1"/>
</dbReference>
<dbReference type="Proteomes" id="UP000199288">
    <property type="component" value="Unassembled WGS sequence"/>
</dbReference>
<gene>
    <name evidence="11" type="primary">atpB</name>
    <name evidence="14" type="ORF">SAMN02910418_00191</name>
</gene>
<dbReference type="Gene3D" id="1.20.120.220">
    <property type="entry name" value="ATP synthase, F0 complex, subunit A"/>
    <property type="match status" value="1"/>
</dbReference>
<evidence type="ECO:0000256" key="9">
    <source>
        <dbReference type="ARBA" id="ARBA00023136"/>
    </source>
</evidence>
<dbReference type="PANTHER" id="PTHR11410:SF0">
    <property type="entry name" value="ATP SYNTHASE SUBUNIT A"/>
    <property type="match status" value="1"/>
</dbReference>
<evidence type="ECO:0000256" key="7">
    <source>
        <dbReference type="ARBA" id="ARBA00022989"/>
    </source>
</evidence>
<dbReference type="InterPro" id="IPR000568">
    <property type="entry name" value="ATP_synth_F0_asu"/>
</dbReference>
<evidence type="ECO:0000256" key="1">
    <source>
        <dbReference type="ARBA" id="ARBA00004141"/>
    </source>
</evidence>
<feature type="chain" id="PRO_5038369869" description="ATP synthase subunit a" evidence="13">
    <location>
        <begin position="19"/>
        <end position="280"/>
    </location>
</feature>
<evidence type="ECO:0000256" key="13">
    <source>
        <dbReference type="SAM" id="SignalP"/>
    </source>
</evidence>
<evidence type="ECO:0000256" key="5">
    <source>
        <dbReference type="ARBA" id="ARBA00022692"/>
    </source>
</evidence>
<evidence type="ECO:0000256" key="2">
    <source>
        <dbReference type="ARBA" id="ARBA00006810"/>
    </source>
</evidence>
<reference evidence="15" key="1">
    <citation type="submission" date="2016-10" db="EMBL/GenBank/DDBJ databases">
        <authorList>
            <person name="Varghese N."/>
            <person name="Submissions S."/>
        </authorList>
    </citation>
    <scope>NUCLEOTIDE SEQUENCE [LARGE SCALE GENOMIC DNA]</scope>
    <source>
        <strain evidence="15">KPR-1</strain>
    </source>
</reference>
<proteinExistence type="inferred from homology"/>
<feature type="signal peptide" evidence="13">
    <location>
        <begin position="1"/>
        <end position="18"/>
    </location>
</feature>
<dbReference type="SUPFAM" id="SSF81336">
    <property type="entry name" value="F1F0 ATP synthase subunit A"/>
    <property type="match status" value="1"/>
</dbReference>
<evidence type="ECO:0000313" key="15">
    <source>
        <dbReference type="Proteomes" id="UP000199288"/>
    </source>
</evidence>
<accession>A0A1H3VQP4</accession>
<feature type="transmembrane region" description="Helical" evidence="11">
    <location>
        <begin position="110"/>
        <end position="134"/>
    </location>
</feature>
<feature type="transmembrane region" description="Helical" evidence="11">
    <location>
        <begin position="141"/>
        <end position="161"/>
    </location>
</feature>
<evidence type="ECO:0000256" key="12">
    <source>
        <dbReference type="RuleBase" id="RU000483"/>
    </source>
</evidence>
<organism evidence="14 15">
    <name type="scientific">Bowdeniella nasicola</name>
    <dbReference type="NCBI Taxonomy" id="208480"/>
    <lineage>
        <taxon>Bacteria</taxon>
        <taxon>Bacillati</taxon>
        <taxon>Actinomycetota</taxon>
        <taxon>Actinomycetes</taxon>
        <taxon>Actinomycetales</taxon>
        <taxon>Actinomycetaceae</taxon>
        <taxon>Bowdeniella</taxon>
    </lineage>
</organism>
<keyword evidence="10 11" id="KW-0066">ATP synthesis</keyword>
<keyword evidence="13" id="KW-0732">Signal</keyword>
<keyword evidence="5 11" id="KW-0812">Transmembrane</keyword>
<evidence type="ECO:0000313" key="14">
    <source>
        <dbReference type="EMBL" id="SDZ77080.1"/>
    </source>
</evidence>
<dbReference type="EMBL" id="FNQV01000001">
    <property type="protein sequence ID" value="SDZ77080.1"/>
    <property type="molecule type" value="Genomic_DNA"/>
</dbReference>
<sequence>MSHFVSLLSAKITSPVLALPAASGSDDGFHAPGLTDFFPPAIFGEGTFFEFNRVMMIRVIATIVLCALFILGTRRLKLIPSRGQSVLELAVSFVRSNIAVEVLGEKNGRKWAPLITLIFFAVLAMNITGLVPGLNLAGSSVVGFPFVMAIIALVAFIVAGVQAQGGWGYLKTTLFPPGVPWPIYIVLTPVEFLSAFILRPATLTIRLLANMMSGHLLLALCFAATQFLLFQAAWSMKPLGVGTFAISFAFVLFELFVASLQAYIFALLTAVYISLSVEAH</sequence>
<evidence type="ECO:0000256" key="4">
    <source>
        <dbReference type="ARBA" id="ARBA00022547"/>
    </source>
</evidence>
<evidence type="ECO:0000256" key="11">
    <source>
        <dbReference type="HAMAP-Rule" id="MF_01393"/>
    </source>
</evidence>
<keyword evidence="15" id="KW-1185">Reference proteome</keyword>
<dbReference type="InterPro" id="IPR035908">
    <property type="entry name" value="F0_ATP_A_sf"/>
</dbReference>
<dbReference type="GO" id="GO:0045259">
    <property type="term" value="C:proton-transporting ATP synthase complex"/>
    <property type="evidence" value="ECO:0007669"/>
    <property type="project" value="UniProtKB-KW"/>
</dbReference>
<dbReference type="Pfam" id="PF00119">
    <property type="entry name" value="ATP-synt_A"/>
    <property type="match status" value="1"/>
</dbReference>
<comment type="similarity">
    <text evidence="2 11 12">Belongs to the ATPase A chain family.</text>
</comment>
<dbReference type="InterPro" id="IPR045083">
    <property type="entry name" value="ATP_synth_F0_asu_bact/mt"/>
</dbReference>
<keyword evidence="3 11" id="KW-0813">Transport</keyword>
<dbReference type="PRINTS" id="PR00123">
    <property type="entry name" value="ATPASEA"/>
</dbReference>